<protein>
    <submittedName>
        <fullName evidence="1">Uncharacterized protein</fullName>
    </submittedName>
</protein>
<dbReference type="EMBL" id="BMDZ01000035">
    <property type="protein sequence ID" value="GGB46530.1"/>
    <property type="molecule type" value="Genomic_DNA"/>
</dbReference>
<evidence type="ECO:0000313" key="1">
    <source>
        <dbReference type="EMBL" id="GGB46530.1"/>
    </source>
</evidence>
<organism evidence="1 2">
    <name type="scientific">Tistrella bauzanensis</name>
    <dbReference type="NCBI Taxonomy" id="657419"/>
    <lineage>
        <taxon>Bacteria</taxon>
        <taxon>Pseudomonadati</taxon>
        <taxon>Pseudomonadota</taxon>
        <taxon>Alphaproteobacteria</taxon>
        <taxon>Geminicoccales</taxon>
        <taxon>Geminicoccaceae</taxon>
        <taxon>Tistrella</taxon>
    </lineage>
</organism>
<comment type="caution">
    <text evidence="1">The sequence shown here is derived from an EMBL/GenBank/DDBJ whole genome shotgun (WGS) entry which is preliminary data.</text>
</comment>
<name>A0ABQ1IPG2_9PROT</name>
<sequence length="72" mass="8067">MEWRQVWQTHRAAGLFGRAIEINRDLHRAGSLICFARPRLPHTVMDATWLGQSVIAAENASANTLVGLNDVR</sequence>
<proteinExistence type="predicted"/>
<gene>
    <name evidence="1" type="ORF">GCM10011505_29580</name>
</gene>
<reference evidence="2" key="1">
    <citation type="journal article" date="2019" name="Int. J. Syst. Evol. Microbiol.">
        <title>The Global Catalogue of Microorganisms (GCM) 10K type strain sequencing project: providing services to taxonomists for standard genome sequencing and annotation.</title>
        <authorList>
            <consortium name="The Broad Institute Genomics Platform"/>
            <consortium name="The Broad Institute Genome Sequencing Center for Infectious Disease"/>
            <person name="Wu L."/>
            <person name="Ma J."/>
        </authorList>
    </citation>
    <scope>NUCLEOTIDE SEQUENCE [LARGE SCALE GENOMIC DNA]</scope>
    <source>
        <strain evidence="2">CGMCC 1.10188</strain>
    </source>
</reference>
<accession>A0ABQ1IPG2</accession>
<dbReference type="Proteomes" id="UP000603352">
    <property type="component" value="Unassembled WGS sequence"/>
</dbReference>
<keyword evidence="2" id="KW-1185">Reference proteome</keyword>
<evidence type="ECO:0000313" key="2">
    <source>
        <dbReference type="Proteomes" id="UP000603352"/>
    </source>
</evidence>